<dbReference type="Proteomes" id="UP000886893">
    <property type="component" value="Unassembled WGS sequence"/>
</dbReference>
<keyword evidence="9" id="KW-0482">Metalloprotease</keyword>
<dbReference type="CDD" id="cd06163">
    <property type="entry name" value="S2P-M50_PDZ_RseP-like"/>
    <property type="match status" value="1"/>
</dbReference>
<dbReference type="GO" id="GO:0006508">
    <property type="term" value="P:proteolysis"/>
    <property type="evidence" value="ECO:0007669"/>
    <property type="project" value="UniProtKB-KW"/>
</dbReference>
<evidence type="ECO:0000256" key="10">
    <source>
        <dbReference type="ARBA" id="ARBA00023136"/>
    </source>
</evidence>
<feature type="transmembrane region" description="Helical" evidence="11">
    <location>
        <begin position="318"/>
        <end position="335"/>
    </location>
</feature>
<dbReference type="InterPro" id="IPR008915">
    <property type="entry name" value="Peptidase_M50"/>
</dbReference>
<gene>
    <name evidence="13" type="ORF">IAD04_02945</name>
</gene>
<evidence type="ECO:0000313" key="13">
    <source>
        <dbReference type="EMBL" id="HIT17323.1"/>
    </source>
</evidence>
<evidence type="ECO:0000256" key="1">
    <source>
        <dbReference type="ARBA" id="ARBA00001947"/>
    </source>
</evidence>
<evidence type="ECO:0000256" key="3">
    <source>
        <dbReference type="ARBA" id="ARBA00007931"/>
    </source>
</evidence>
<evidence type="ECO:0000259" key="12">
    <source>
        <dbReference type="Pfam" id="PF02163"/>
    </source>
</evidence>
<evidence type="ECO:0000256" key="11">
    <source>
        <dbReference type="SAM" id="Phobius"/>
    </source>
</evidence>
<feature type="transmembrane region" description="Helical" evidence="11">
    <location>
        <begin position="364"/>
        <end position="383"/>
    </location>
</feature>
<keyword evidence="5 11" id="KW-0812">Transmembrane</keyword>
<feature type="transmembrane region" description="Helical" evidence="11">
    <location>
        <begin position="111"/>
        <end position="138"/>
    </location>
</feature>
<reference evidence="13" key="2">
    <citation type="journal article" date="2021" name="PeerJ">
        <title>Extensive microbial diversity within the chicken gut microbiome revealed by metagenomics and culture.</title>
        <authorList>
            <person name="Gilroy R."/>
            <person name="Ravi A."/>
            <person name="Getino M."/>
            <person name="Pursley I."/>
            <person name="Horton D.L."/>
            <person name="Alikhan N.F."/>
            <person name="Baker D."/>
            <person name="Gharbi K."/>
            <person name="Hall N."/>
            <person name="Watson M."/>
            <person name="Adriaenssens E.M."/>
            <person name="Foster-Nyarko E."/>
            <person name="Jarju S."/>
            <person name="Secka A."/>
            <person name="Antonio M."/>
            <person name="Oren A."/>
            <person name="Chaudhuri R.R."/>
            <person name="La Ragione R."/>
            <person name="Hildebrand F."/>
            <person name="Pallen M.J."/>
        </authorList>
    </citation>
    <scope>NUCLEOTIDE SEQUENCE</scope>
    <source>
        <strain evidence="13">14508</strain>
    </source>
</reference>
<keyword evidence="7" id="KW-0862">Zinc</keyword>
<sequence>MNFAFNWMSLVNIFIFLVILCLTISIHELGHLLFAKKFNVYCYEYSIGFGKAIYTNKKGETHFCIRMIPLGGFVKMAGEEALEDGQELLDNNNQPIPKERIFSNAKKLPRILILAAGGIFNMILAYICFFIFLMGYGVAITDQPYIQIVDNGAIAQQNENLPTTIYIHEMNIWITENGTIVDGSQVEGTPQNFNEISSLLNEVQPTNATQQRHMELTYSSSESDTNYQNATVTSKVLTNKDDKGQNVYSFDKVGFQVSMKKYGFFEAIPQTFVFMGEYFVQMCKAFGELFVGKFENLSGLVGIYEVVDQASSLGVTPLIYIIGAISFSLGFFNLMPIPALDGGRIVFVLIEAITRKKVNPNVEGWIHTIGFLLLFGLMIIINIKDIIGLF</sequence>
<feature type="transmembrane region" description="Helical" evidence="11">
    <location>
        <begin position="6"/>
        <end position="27"/>
    </location>
</feature>
<comment type="similarity">
    <text evidence="3">Belongs to the peptidase M50B family.</text>
</comment>
<name>A0A9D1G9H9_9FIRM</name>
<proteinExistence type="inferred from homology"/>
<reference evidence="13" key="1">
    <citation type="submission" date="2020-10" db="EMBL/GenBank/DDBJ databases">
        <authorList>
            <person name="Gilroy R."/>
        </authorList>
    </citation>
    <scope>NUCLEOTIDE SEQUENCE</scope>
    <source>
        <strain evidence="13">14508</strain>
    </source>
</reference>
<dbReference type="AlphaFoldDB" id="A0A9D1G9H9"/>
<evidence type="ECO:0000256" key="9">
    <source>
        <dbReference type="ARBA" id="ARBA00023049"/>
    </source>
</evidence>
<feature type="domain" description="Peptidase M50" evidence="12">
    <location>
        <begin position="16"/>
        <end position="376"/>
    </location>
</feature>
<evidence type="ECO:0000256" key="8">
    <source>
        <dbReference type="ARBA" id="ARBA00022989"/>
    </source>
</evidence>
<evidence type="ECO:0000256" key="2">
    <source>
        <dbReference type="ARBA" id="ARBA00004141"/>
    </source>
</evidence>
<evidence type="ECO:0000313" key="14">
    <source>
        <dbReference type="Proteomes" id="UP000886893"/>
    </source>
</evidence>
<accession>A0A9D1G9H9</accession>
<dbReference type="GO" id="GO:0016020">
    <property type="term" value="C:membrane"/>
    <property type="evidence" value="ECO:0007669"/>
    <property type="project" value="UniProtKB-SubCell"/>
</dbReference>
<dbReference type="PANTHER" id="PTHR42837:SF2">
    <property type="entry name" value="MEMBRANE METALLOPROTEASE ARASP2, CHLOROPLASTIC-RELATED"/>
    <property type="match status" value="1"/>
</dbReference>
<keyword evidence="6" id="KW-0378">Hydrolase</keyword>
<organism evidence="13 14">
    <name type="scientific">Candidatus Caccosoma faecigallinarum</name>
    <dbReference type="NCBI Taxonomy" id="2840720"/>
    <lineage>
        <taxon>Bacteria</taxon>
        <taxon>Bacillati</taxon>
        <taxon>Bacillota</taxon>
        <taxon>Bacillota incertae sedis</taxon>
        <taxon>Candidatus Caccosoma</taxon>
    </lineage>
</organism>
<dbReference type="Pfam" id="PF02163">
    <property type="entry name" value="Peptidase_M50"/>
    <property type="match status" value="1"/>
</dbReference>
<keyword evidence="8 11" id="KW-1133">Transmembrane helix</keyword>
<protein>
    <submittedName>
        <fullName evidence="13">Site-2 protease family protein</fullName>
    </submittedName>
</protein>
<evidence type="ECO:0000256" key="7">
    <source>
        <dbReference type="ARBA" id="ARBA00022833"/>
    </source>
</evidence>
<comment type="subcellular location">
    <subcellularLocation>
        <location evidence="2">Membrane</location>
        <topology evidence="2">Multi-pass membrane protein</topology>
    </subcellularLocation>
</comment>
<keyword evidence="4 13" id="KW-0645">Protease</keyword>
<dbReference type="InterPro" id="IPR004387">
    <property type="entry name" value="Pept_M50_Zn"/>
</dbReference>
<evidence type="ECO:0000256" key="4">
    <source>
        <dbReference type="ARBA" id="ARBA00022670"/>
    </source>
</evidence>
<keyword evidence="10 11" id="KW-0472">Membrane</keyword>
<evidence type="ECO:0000256" key="6">
    <source>
        <dbReference type="ARBA" id="ARBA00022801"/>
    </source>
</evidence>
<dbReference type="GO" id="GO:0004222">
    <property type="term" value="F:metalloendopeptidase activity"/>
    <property type="evidence" value="ECO:0007669"/>
    <property type="project" value="InterPro"/>
</dbReference>
<dbReference type="PANTHER" id="PTHR42837">
    <property type="entry name" value="REGULATOR OF SIGMA-E PROTEASE RSEP"/>
    <property type="match status" value="1"/>
</dbReference>
<dbReference type="EMBL" id="DVKI01000093">
    <property type="protein sequence ID" value="HIT17323.1"/>
    <property type="molecule type" value="Genomic_DNA"/>
</dbReference>
<comment type="caution">
    <text evidence="13">The sequence shown here is derived from an EMBL/GenBank/DDBJ whole genome shotgun (WGS) entry which is preliminary data.</text>
</comment>
<comment type="cofactor">
    <cofactor evidence="1">
        <name>Zn(2+)</name>
        <dbReference type="ChEBI" id="CHEBI:29105"/>
    </cofactor>
</comment>
<evidence type="ECO:0000256" key="5">
    <source>
        <dbReference type="ARBA" id="ARBA00022692"/>
    </source>
</evidence>